<dbReference type="EMBL" id="WJXZ01000007">
    <property type="protein sequence ID" value="MRS62372.1"/>
    <property type="molecule type" value="Genomic_DNA"/>
</dbReference>
<dbReference type="AlphaFoldDB" id="A0A7K0EKY5"/>
<evidence type="ECO:0000313" key="3">
    <source>
        <dbReference type="Proteomes" id="UP000441754"/>
    </source>
</evidence>
<dbReference type="RefSeq" id="WP_154175751.1">
    <property type="nucleotide sequence ID" value="NZ_WJXZ01000007.1"/>
</dbReference>
<dbReference type="OrthoDB" id="1122768at2"/>
<dbReference type="InterPro" id="IPR025250">
    <property type="entry name" value="DUF4199"/>
</dbReference>
<keyword evidence="1" id="KW-0812">Transmembrane</keyword>
<keyword evidence="1" id="KW-1133">Transmembrane helix</keyword>
<evidence type="ECO:0000313" key="2">
    <source>
        <dbReference type="EMBL" id="MRS62372.1"/>
    </source>
</evidence>
<feature type="transmembrane region" description="Helical" evidence="1">
    <location>
        <begin position="68"/>
        <end position="93"/>
    </location>
</feature>
<gene>
    <name evidence="2" type="ORF">GJJ30_13815</name>
</gene>
<reference evidence="2 3" key="1">
    <citation type="journal article" date="2018" name="Antonie Van Leeuwenhoek">
        <title>Larkinella terrae sp. nov., isolated from soil on Jeju Island, South Korea.</title>
        <authorList>
            <person name="Ten L.N."/>
            <person name="Jeon J."/>
            <person name="Park S.J."/>
            <person name="Park S."/>
            <person name="Lee S.Y."/>
            <person name="Kim M.K."/>
            <person name="Jung H.Y."/>
        </authorList>
    </citation>
    <scope>NUCLEOTIDE SEQUENCE [LARGE SCALE GENOMIC DNA]</scope>
    <source>
        <strain evidence="2 3">KCTC 52001</strain>
    </source>
</reference>
<sequence length="176" mass="19572">MEEKPSTARLALKWGLISGVIFMIWTTIINVAGLFTNQSIQWVSLIISIVIIVMAMREYRSLNSGFMSFGEGVGLGTLLSVVSGLVSITYNLIYTNFIDPTIRQQMLDNAREQLENRGMSDSDIEKAMEITEKVQSPGLQFGIGILFAAIFGVLISLVVAAFLRRNRPPFSDFENQ</sequence>
<keyword evidence="1" id="KW-0472">Membrane</keyword>
<evidence type="ECO:0000256" key="1">
    <source>
        <dbReference type="SAM" id="Phobius"/>
    </source>
</evidence>
<feature type="transmembrane region" description="Helical" evidence="1">
    <location>
        <begin position="141"/>
        <end position="163"/>
    </location>
</feature>
<feature type="transmembrane region" description="Helical" evidence="1">
    <location>
        <begin position="39"/>
        <end position="56"/>
    </location>
</feature>
<protein>
    <submittedName>
        <fullName evidence="2">DUF4199 family protein</fullName>
    </submittedName>
</protein>
<feature type="transmembrane region" description="Helical" evidence="1">
    <location>
        <begin position="12"/>
        <end position="33"/>
    </location>
</feature>
<dbReference type="Proteomes" id="UP000441754">
    <property type="component" value="Unassembled WGS sequence"/>
</dbReference>
<proteinExistence type="predicted"/>
<organism evidence="2 3">
    <name type="scientific">Larkinella terrae</name>
    <dbReference type="NCBI Taxonomy" id="2025311"/>
    <lineage>
        <taxon>Bacteria</taxon>
        <taxon>Pseudomonadati</taxon>
        <taxon>Bacteroidota</taxon>
        <taxon>Cytophagia</taxon>
        <taxon>Cytophagales</taxon>
        <taxon>Spirosomataceae</taxon>
        <taxon>Larkinella</taxon>
    </lineage>
</organism>
<comment type="caution">
    <text evidence="2">The sequence shown here is derived from an EMBL/GenBank/DDBJ whole genome shotgun (WGS) entry which is preliminary data.</text>
</comment>
<name>A0A7K0EKY5_9BACT</name>
<accession>A0A7K0EKY5</accession>
<keyword evidence="3" id="KW-1185">Reference proteome</keyword>
<dbReference type="Pfam" id="PF13858">
    <property type="entry name" value="DUF4199"/>
    <property type="match status" value="1"/>
</dbReference>